<dbReference type="AlphaFoldDB" id="A0A9W6I7B0"/>
<evidence type="ECO:0008006" key="4">
    <source>
        <dbReference type="Google" id="ProtNLM"/>
    </source>
</evidence>
<comment type="caution">
    <text evidence="2">The sequence shown here is derived from an EMBL/GenBank/DDBJ whole genome shotgun (WGS) entry which is preliminary data.</text>
</comment>
<dbReference type="Proteomes" id="UP001143474">
    <property type="component" value="Unassembled WGS sequence"/>
</dbReference>
<name>A0A9W6I7B0_9ACTN</name>
<feature type="region of interest" description="Disordered" evidence="1">
    <location>
        <begin position="1"/>
        <end position="24"/>
    </location>
</feature>
<dbReference type="EMBL" id="BSEV01000017">
    <property type="protein sequence ID" value="GLK12509.1"/>
    <property type="molecule type" value="Genomic_DNA"/>
</dbReference>
<reference evidence="2" key="1">
    <citation type="journal article" date="2014" name="Int. J. Syst. Evol. Microbiol.">
        <title>Complete genome sequence of Corynebacterium casei LMG S-19264T (=DSM 44701T), isolated from a smear-ripened cheese.</title>
        <authorList>
            <consortium name="US DOE Joint Genome Institute (JGI-PGF)"/>
            <person name="Walter F."/>
            <person name="Albersmeier A."/>
            <person name="Kalinowski J."/>
            <person name="Ruckert C."/>
        </authorList>
    </citation>
    <scope>NUCLEOTIDE SEQUENCE</scope>
    <source>
        <strain evidence="2">VKM Ac-2007</strain>
    </source>
</reference>
<sequence length="94" mass="10111">MDMASGDEQDLATQPTARAVKPDVGGAICDPADPMGELSFTVSATVAEFEADLARSRRPTPGRPDHTLRTCPPSQSWKVSKPGKWSRSLARSAW</sequence>
<gene>
    <name evidence="2" type="ORF">GCM10017600_59190</name>
</gene>
<evidence type="ECO:0000313" key="3">
    <source>
        <dbReference type="Proteomes" id="UP001143474"/>
    </source>
</evidence>
<evidence type="ECO:0000313" key="2">
    <source>
        <dbReference type="EMBL" id="GLK12509.1"/>
    </source>
</evidence>
<proteinExistence type="predicted"/>
<organism evidence="2 3">
    <name type="scientific">Streptosporangium carneum</name>
    <dbReference type="NCBI Taxonomy" id="47481"/>
    <lineage>
        <taxon>Bacteria</taxon>
        <taxon>Bacillati</taxon>
        <taxon>Actinomycetota</taxon>
        <taxon>Actinomycetes</taxon>
        <taxon>Streptosporangiales</taxon>
        <taxon>Streptosporangiaceae</taxon>
        <taxon>Streptosporangium</taxon>
    </lineage>
</organism>
<reference evidence="2" key="2">
    <citation type="submission" date="2023-01" db="EMBL/GenBank/DDBJ databases">
        <authorList>
            <person name="Sun Q."/>
            <person name="Evtushenko L."/>
        </authorList>
    </citation>
    <scope>NUCLEOTIDE SEQUENCE</scope>
    <source>
        <strain evidence="2">VKM Ac-2007</strain>
    </source>
</reference>
<protein>
    <recommendedName>
        <fullName evidence="4">Resolvase/invertase-type recombinase catalytic domain-containing protein</fullName>
    </recommendedName>
</protein>
<feature type="compositionally biased region" description="Acidic residues" evidence="1">
    <location>
        <begin position="1"/>
        <end position="10"/>
    </location>
</feature>
<feature type="region of interest" description="Disordered" evidence="1">
    <location>
        <begin position="53"/>
        <end position="94"/>
    </location>
</feature>
<evidence type="ECO:0000256" key="1">
    <source>
        <dbReference type="SAM" id="MobiDB-lite"/>
    </source>
</evidence>
<accession>A0A9W6I7B0</accession>
<keyword evidence="3" id="KW-1185">Reference proteome</keyword>